<dbReference type="SUPFAM" id="SSF54637">
    <property type="entry name" value="Thioesterase/thiol ester dehydrase-isomerase"/>
    <property type="match status" value="1"/>
</dbReference>
<dbReference type="OrthoDB" id="6117985at2"/>
<dbReference type="Pfam" id="PF13279">
    <property type="entry name" value="4HBT_2"/>
    <property type="match status" value="1"/>
</dbReference>
<proteinExistence type="predicted"/>
<dbReference type="EMBL" id="FOOG01000002">
    <property type="protein sequence ID" value="SFF57118.1"/>
    <property type="molecule type" value="Genomic_DNA"/>
</dbReference>
<organism evidence="1 2">
    <name type="scientific">Halobacillus alkaliphilus</name>
    <dbReference type="NCBI Taxonomy" id="396056"/>
    <lineage>
        <taxon>Bacteria</taxon>
        <taxon>Bacillati</taxon>
        <taxon>Bacillota</taxon>
        <taxon>Bacilli</taxon>
        <taxon>Bacillales</taxon>
        <taxon>Bacillaceae</taxon>
        <taxon>Halobacillus</taxon>
    </lineage>
</organism>
<dbReference type="AlphaFoldDB" id="A0A1I2JSM7"/>
<dbReference type="Gene3D" id="3.10.129.10">
    <property type="entry name" value="Hotdog Thioesterase"/>
    <property type="match status" value="1"/>
</dbReference>
<sequence>MKPSFLYCKSVPAEWVDYNGYMNDAEYSRAFSLATDAFIEHIVLDEAARTMKNQAGDLVATLEEMLMGIDQTEGRGASFPGPVADTIHEIYQAQDNGEYIKQAGRTIGIGRK</sequence>
<evidence type="ECO:0000313" key="1">
    <source>
        <dbReference type="EMBL" id="SFF57118.1"/>
    </source>
</evidence>
<gene>
    <name evidence="1" type="ORF">SAMN05216353_10232</name>
</gene>
<dbReference type="RefSeq" id="WP_089749497.1">
    <property type="nucleotide sequence ID" value="NZ_FOOG01000002.1"/>
</dbReference>
<dbReference type="Proteomes" id="UP000198897">
    <property type="component" value="Unassembled WGS sequence"/>
</dbReference>
<protein>
    <submittedName>
        <fullName evidence="1">Acyl-CoA thioester hydrolase</fullName>
    </submittedName>
</protein>
<dbReference type="InterPro" id="IPR029069">
    <property type="entry name" value="HotDog_dom_sf"/>
</dbReference>
<dbReference type="GO" id="GO:0016787">
    <property type="term" value="F:hydrolase activity"/>
    <property type="evidence" value="ECO:0007669"/>
    <property type="project" value="UniProtKB-KW"/>
</dbReference>
<keyword evidence="1" id="KW-0378">Hydrolase</keyword>
<accession>A0A1I2JSM7</accession>
<reference evidence="2" key="1">
    <citation type="submission" date="2016-10" db="EMBL/GenBank/DDBJ databases">
        <authorList>
            <person name="Varghese N."/>
            <person name="Submissions S."/>
        </authorList>
    </citation>
    <scope>NUCLEOTIDE SEQUENCE [LARGE SCALE GENOMIC DNA]</scope>
    <source>
        <strain evidence="2">FP5</strain>
    </source>
</reference>
<name>A0A1I2JSM7_9BACI</name>
<evidence type="ECO:0000313" key="2">
    <source>
        <dbReference type="Proteomes" id="UP000198897"/>
    </source>
</evidence>
<keyword evidence="2" id="KW-1185">Reference proteome</keyword>